<dbReference type="InterPro" id="IPR038186">
    <property type="entry name" value="CHAD_dom_sf"/>
</dbReference>
<dbReference type="SMART" id="SM00880">
    <property type="entry name" value="CHAD"/>
    <property type="match status" value="1"/>
</dbReference>
<dbReference type="PROSITE" id="PS51707">
    <property type="entry name" value="CYTH"/>
    <property type="match status" value="1"/>
</dbReference>
<dbReference type="RefSeq" id="WP_406830619.1">
    <property type="nucleotide sequence ID" value="NZ_CP157483.1"/>
</dbReference>
<dbReference type="InterPro" id="IPR007899">
    <property type="entry name" value="CHAD_dom"/>
</dbReference>
<organism evidence="3">
    <name type="scientific">Pedococcus sp. KACC 23699</name>
    <dbReference type="NCBI Taxonomy" id="3149228"/>
    <lineage>
        <taxon>Bacteria</taxon>
        <taxon>Bacillati</taxon>
        <taxon>Actinomycetota</taxon>
        <taxon>Actinomycetes</taxon>
        <taxon>Micrococcales</taxon>
        <taxon>Intrasporangiaceae</taxon>
        <taxon>Pedococcus</taxon>
    </lineage>
</organism>
<feature type="domain" description="CYTH" evidence="1">
    <location>
        <begin position="6"/>
        <end position="204"/>
    </location>
</feature>
<evidence type="ECO:0000259" key="2">
    <source>
        <dbReference type="PROSITE" id="PS51708"/>
    </source>
</evidence>
<dbReference type="InterPro" id="IPR023577">
    <property type="entry name" value="CYTH_domain"/>
</dbReference>
<dbReference type="InterPro" id="IPR033469">
    <property type="entry name" value="CYTH-like_dom_sf"/>
</dbReference>
<dbReference type="AlphaFoldDB" id="A0AAU7JSP3"/>
<dbReference type="SUPFAM" id="SSF55154">
    <property type="entry name" value="CYTH-like phosphatases"/>
    <property type="match status" value="1"/>
</dbReference>
<name>A0AAU7JSP3_9MICO</name>
<sequence length="507" mass="56589">MGIQQQDEVERKFVVDPEVVLPPLTVVGGVTRLGPSTAVDLHAVYFDTPQLDLHRRGISLRRRSGGEDEGWHLKLPSDGDRRTELRVPLGRSRSRVPARLLDPVRSVVRDRPLHAVASLDTHRVQQQLVGADGVVLAWLCDDTVAGRRLDGTDEGQTWREIEVELVEGTPEVLDAVGAALVLAGATQPPATSKVRRVLGAVDHDEGRRVARHTKRASAREELLAYLEEHIAALHRADQDVRTGGEEGVHRLRIAARQLRAVLTTYEPLMGKDAVRGVRTDLRWLGQAMAGPRDAQVLQDRLIRLVSEQPRDLVLGPVRARVTRDLSATRRAATGSVRTVLRSAEYYRLLDTLDDLLEFEGWAPVAGSRARDVLPDLLRHDLRDVHRAIRRTPPDGPERDAALHEVRKKAKKLRYSAESAVPSLGPRAAVLARRAKEIQTALGEHQDAVMAARMLRRYAAEADADGDSSFTFGRLHALEEERARLAEKAFRRIQGTLPRRHLRRWLRG</sequence>
<dbReference type="PANTHER" id="PTHR39339:SF1">
    <property type="entry name" value="CHAD DOMAIN-CONTAINING PROTEIN"/>
    <property type="match status" value="1"/>
</dbReference>
<proteinExistence type="predicted"/>
<reference evidence="3" key="1">
    <citation type="submission" date="2024-05" db="EMBL/GenBank/DDBJ databases">
        <authorList>
            <person name="Kim S."/>
            <person name="Heo J."/>
            <person name="Choi H."/>
            <person name="Choi Y."/>
            <person name="Kwon S.-W."/>
            <person name="Kim Y."/>
        </authorList>
    </citation>
    <scope>NUCLEOTIDE SEQUENCE</scope>
    <source>
        <strain evidence="3">KACC 23699</strain>
    </source>
</reference>
<dbReference type="SMART" id="SM01118">
    <property type="entry name" value="CYTH"/>
    <property type="match status" value="1"/>
</dbReference>
<dbReference type="EMBL" id="CP157483">
    <property type="protein sequence ID" value="XBO43190.1"/>
    <property type="molecule type" value="Genomic_DNA"/>
</dbReference>
<dbReference type="PANTHER" id="PTHR39339">
    <property type="entry name" value="SLR1444 PROTEIN"/>
    <property type="match status" value="1"/>
</dbReference>
<dbReference type="Pfam" id="PF05235">
    <property type="entry name" value="CHAD"/>
    <property type="match status" value="1"/>
</dbReference>
<protein>
    <submittedName>
        <fullName evidence="3">CYTH and CHAD domain-containing protein</fullName>
    </submittedName>
</protein>
<dbReference type="Pfam" id="PF01928">
    <property type="entry name" value="CYTH"/>
    <property type="match status" value="1"/>
</dbReference>
<evidence type="ECO:0000313" key="3">
    <source>
        <dbReference type="EMBL" id="XBO43190.1"/>
    </source>
</evidence>
<dbReference type="Gene3D" id="2.40.320.10">
    <property type="entry name" value="Hypothetical Protein Pfu-838710-001"/>
    <property type="match status" value="1"/>
</dbReference>
<accession>A0AAU7JSP3</accession>
<dbReference type="CDD" id="cd07374">
    <property type="entry name" value="CYTH-like_Pase"/>
    <property type="match status" value="1"/>
</dbReference>
<evidence type="ECO:0000259" key="1">
    <source>
        <dbReference type="PROSITE" id="PS51707"/>
    </source>
</evidence>
<gene>
    <name evidence="3" type="ORF">ABEG17_16730</name>
</gene>
<dbReference type="PROSITE" id="PS51708">
    <property type="entry name" value="CHAD"/>
    <property type="match status" value="1"/>
</dbReference>
<feature type="domain" description="CHAD" evidence="2">
    <location>
        <begin position="215"/>
        <end position="498"/>
    </location>
</feature>
<dbReference type="Gene3D" id="1.40.20.10">
    <property type="entry name" value="CHAD domain"/>
    <property type="match status" value="1"/>
</dbReference>